<comment type="similarity">
    <text evidence="1">Belongs to the AHA1 family.</text>
</comment>
<dbReference type="CDD" id="cd07814">
    <property type="entry name" value="SRPBCC_CalC_Aha1-like"/>
    <property type="match status" value="1"/>
</dbReference>
<evidence type="ECO:0000313" key="3">
    <source>
        <dbReference type="EMBL" id="NYG05758.1"/>
    </source>
</evidence>
<dbReference type="RefSeq" id="WP_179420337.1">
    <property type="nucleotide sequence ID" value="NZ_JACCAB010000001.1"/>
</dbReference>
<evidence type="ECO:0000259" key="2">
    <source>
        <dbReference type="Pfam" id="PF08327"/>
    </source>
</evidence>
<gene>
    <name evidence="3" type="ORF">BJ986_000245</name>
</gene>
<dbReference type="Gene3D" id="3.30.530.20">
    <property type="match status" value="1"/>
</dbReference>
<dbReference type="Proteomes" id="UP000573599">
    <property type="component" value="Unassembled WGS sequence"/>
</dbReference>
<proteinExistence type="inferred from homology"/>
<dbReference type="Pfam" id="PF08327">
    <property type="entry name" value="AHSA1"/>
    <property type="match status" value="1"/>
</dbReference>
<evidence type="ECO:0000313" key="4">
    <source>
        <dbReference type="Proteomes" id="UP000573599"/>
    </source>
</evidence>
<evidence type="ECO:0000256" key="1">
    <source>
        <dbReference type="ARBA" id="ARBA00006817"/>
    </source>
</evidence>
<accession>A0A852W9L1</accession>
<keyword evidence="4" id="KW-1185">Reference proteome</keyword>
<dbReference type="InterPro" id="IPR023393">
    <property type="entry name" value="START-like_dom_sf"/>
</dbReference>
<dbReference type="SUPFAM" id="SSF55961">
    <property type="entry name" value="Bet v1-like"/>
    <property type="match status" value="1"/>
</dbReference>
<protein>
    <submittedName>
        <fullName evidence="3">Uncharacterized protein YndB with AHSA1/START domain</fullName>
    </submittedName>
</protein>
<dbReference type="InterPro" id="IPR013538">
    <property type="entry name" value="ASHA1/2-like_C"/>
</dbReference>
<name>A0A852W9L1_9MICO</name>
<feature type="domain" description="Activator of Hsp90 ATPase homologue 1/2-like C-terminal" evidence="2">
    <location>
        <begin position="31"/>
        <end position="138"/>
    </location>
</feature>
<dbReference type="EMBL" id="JACCAB010000001">
    <property type="protein sequence ID" value="NYG05758.1"/>
    <property type="molecule type" value="Genomic_DNA"/>
</dbReference>
<comment type="caution">
    <text evidence="3">The sequence shown here is derived from an EMBL/GenBank/DDBJ whole genome shotgun (WGS) entry which is preliminary data.</text>
</comment>
<organism evidence="3 4">
    <name type="scientific">Pedococcus badiiscoriae</name>
    <dbReference type="NCBI Taxonomy" id="642776"/>
    <lineage>
        <taxon>Bacteria</taxon>
        <taxon>Bacillati</taxon>
        <taxon>Actinomycetota</taxon>
        <taxon>Actinomycetes</taxon>
        <taxon>Micrococcales</taxon>
        <taxon>Intrasporangiaceae</taxon>
        <taxon>Pedococcus</taxon>
    </lineage>
</organism>
<reference evidence="3 4" key="1">
    <citation type="submission" date="2020-07" db="EMBL/GenBank/DDBJ databases">
        <title>Sequencing the genomes of 1000 actinobacteria strains.</title>
        <authorList>
            <person name="Klenk H.-P."/>
        </authorList>
    </citation>
    <scope>NUCLEOTIDE SEQUENCE [LARGE SCALE GENOMIC DNA]</scope>
    <source>
        <strain evidence="3 4">DSM 23987</strain>
    </source>
</reference>
<sequence length="145" mass="15375">MSSVVETVPDDADADSGDLEAGVRAGVVVPAPVEQVWQHLISAAGTEALFGEGARIGNKGEPWHATDGSYGVVRSFHPVEQVRVTWHPYEDGPLSMLDVQLRPEGDGTKVEVFHEGRGIAGDPRADLQHWDDALDRLAGGVAGQG</sequence>
<dbReference type="AlphaFoldDB" id="A0A852W9L1"/>